<dbReference type="Proteomes" id="UP001057402">
    <property type="component" value="Chromosome 10"/>
</dbReference>
<proteinExistence type="predicted"/>
<sequence>MLSHITFWLFILLPVYAVPESLAAREIDQTDLHKAFRDMRTRSYHGFVILLRLMDVASSLQNSNVTFLMPDNGDLSQLSITQRNLEDFVLSHTIPSPLTMEDLIHLPNGTLVPTSLPKRMINITSHGNSGLYLNNAHIVIPNNLQPTGHT</sequence>
<dbReference type="EMBL" id="CM042889">
    <property type="protein sequence ID" value="KAI4319901.1"/>
    <property type="molecule type" value="Genomic_DNA"/>
</dbReference>
<evidence type="ECO:0000313" key="1">
    <source>
        <dbReference type="EMBL" id="KAI4319901.1"/>
    </source>
</evidence>
<accession>A0ACB9M8L4</accession>
<keyword evidence="2" id="KW-1185">Reference proteome</keyword>
<organism evidence="1 2">
    <name type="scientific">Melastoma candidum</name>
    <dbReference type="NCBI Taxonomy" id="119954"/>
    <lineage>
        <taxon>Eukaryota</taxon>
        <taxon>Viridiplantae</taxon>
        <taxon>Streptophyta</taxon>
        <taxon>Embryophyta</taxon>
        <taxon>Tracheophyta</taxon>
        <taxon>Spermatophyta</taxon>
        <taxon>Magnoliopsida</taxon>
        <taxon>eudicotyledons</taxon>
        <taxon>Gunneridae</taxon>
        <taxon>Pentapetalae</taxon>
        <taxon>rosids</taxon>
        <taxon>malvids</taxon>
        <taxon>Myrtales</taxon>
        <taxon>Melastomataceae</taxon>
        <taxon>Melastomatoideae</taxon>
        <taxon>Melastomateae</taxon>
        <taxon>Melastoma</taxon>
    </lineage>
</organism>
<protein>
    <submittedName>
        <fullName evidence="1">Uncharacterized protein</fullName>
    </submittedName>
</protein>
<gene>
    <name evidence="1" type="ORF">MLD38_033444</name>
</gene>
<name>A0ACB9M8L4_9MYRT</name>
<evidence type="ECO:0000313" key="2">
    <source>
        <dbReference type="Proteomes" id="UP001057402"/>
    </source>
</evidence>
<reference evidence="2" key="1">
    <citation type="journal article" date="2023" name="Front. Plant Sci.">
        <title>Chromosomal-level genome assembly of Melastoma candidum provides insights into trichome evolution.</title>
        <authorList>
            <person name="Zhong Y."/>
            <person name="Wu W."/>
            <person name="Sun C."/>
            <person name="Zou P."/>
            <person name="Liu Y."/>
            <person name="Dai S."/>
            <person name="Zhou R."/>
        </authorList>
    </citation>
    <scope>NUCLEOTIDE SEQUENCE [LARGE SCALE GENOMIC DNA]</scope>
</reference>
<comment type="caution">
    <text evidence="1">The sequence shown here is derived from an EMBL/GenBank/DDBJ whole genome shotgun (WGS) entry which is preliminary data.</text>
</comment>